<gene>
    <name evidence="2" type="ORF">C5O19_13170</name>
</gene>
<evidence type="ECO:0000256" key="1">
    <source>
        <dbReference type="SAM" id="SignalP"/>
    </source>
</evidence>
<feature type="signal peptide" evidence="1">
    <location>
        <begin position="1"/>
        <end position="21"/>
    </location>
</feature>
<evidence type="ECO:0000313" key="3">
    <source>
        <dbReference type="Proteomes" id="UP000239590"/>
    </source>
</evidence>
<dbReference type="RefSeq" id="WP_104712906.1">
    <property type="nucleotide sequence ID" value="NZ_PTRA01000001.1"/>
</dbReference>
<evidence type="ECO:0000313" key="2">
    <source>
        <dbReference type="EMBL" id="PQA60524.1"/>
    </source>
</evidence>
<organism evidence="2 3">
    <name type="scientific">Siphonobacter curvatus</name>
    <dbReference type="NCBI Taxonomy" id="2094562"/>
    <lineage>
        <taxon>Bacteria</taxon>
        <taxon>Pseudomonadati</taxon>
        <taxon>Bacteroidota</taxon>
        <taxon>Cytophagia</taxon>
        <taxon>Cytophagales</taxon>
        <taxon>Cytophagaceae</taxon>
        <taxon>Siphonobacter</taxon>
    </lineage>
</organism>
<keyword evidence="1" id="KW-0732">Signal</keyword>
<comment type="caution">
    <text evidence="2">The sequence shown here is derived from an EMBL/GenBank/DDBJ whole genome shotgun (WGS) entry which is preliminary data.</text>
</comment>
<protein>
    <recommendedName>
        <fullName evidence="4">Outer membrane protein beta-barrel domain-containing protein</fullName>
    </recommendedName>
</protein>
<accession>A0A2S7IS48</accession>
<dbReference type="Proteomes" id="UP000239590">
    <property type="component" value="Unassembled WGS sequence"/>
</dbReference>
<dbReference type="AlphaFoldDB" id="A0A2S7IS48"/>
<dbReference type="OrthoDB" id="1098580at2"/>
<reference evidence="3" key="1">
    <citation type="submission" date="2018-02" db="EMBL/GenBank/DDBJ databases">
        <title>Genome sequencing of Solimonas sp. HR-BB.</title>
        <authorList>
            <person name="Lee Y."/>
            <person name="Jeon C.O."/>
        </authorList>
    </citation>
    <scope>NUCLEOTIDE SEQUENCE [LARGE SCALE GENOMIC DNA]</scope>
    <source>
        <strain evidence="3">HR-U</strain>
    </source>
</reference>
<dbReference type="EMBL" id="PTRA01000001">
    <property type="protein sequence ID" value="PQA60524.1"/>
    <property type="molecule type" value="Genomic_DNA"/>
</dbReference>
<proteinExistence type="predicted"/>
<feature type="chain" id="PRO_5015627612" description="Outer membrane protein beta-barrel domain-containing protein" evidence="1">
    <location>
        <begin position="22"/>
        <end position="224"/>
    </location>
</feature>
<sequence>MIRSVLAACLLILAVTPFASAQYDSIPRPAERPVIIQQQPLDENYQREQEMPWKARPFKDKLRYGVNITTPSLSFFGGSSYFSFDISPMAGIRVTPTTTTGLGITYSYTSQPDNYTSRGRQKISLLGGRLFVQQHLSFLENVVPGLFLWGEAEQYKVLSFKNSQGKITGYDFDTGFLVGGGYGVPAGEPGFQITLLYHANYNSNPNTYSSSGSPLVIRFGYWFK</sequence>
<keyword evidence="3" id="KW-1185">Reference proteome</keyword>
<name>A0A2S7IS48_9BACT</name>
<evidence type="ECO:0008006" key="4">
    <source>
        <dbReference type="Google" id="ProtNLM"/>
    </source>
</evidence>